<evidence type="ECO:0000256" key="1">
    <source>
        <dbReference type="ARBA" id="ARBA00022448"/>
    </source>
</evidence>
<keyword evidence="3" id="KW-0067">ATP-binding</keyword>
<dbReference type="InterPro" id="IPR027417">
    <property type="entry name" value="P-loop_NTPase"/>
</dbReference>
<keyword evidence="5" id="KW-0489">Methyltransferase</keyword>
<proteinExistence type="predicted"/>
<dbReference type="Pfam" id="PF00005">
    <property type="entry name" value="ABC_tran"/>
    <property type="match status" value="1"/>
</dbReference>
<dbReference type="GO" id="GO:0008168">
    <property type="term" value="F:methyltransferase activity"/>
    <property type="evidence" value="ECO:0007669"/>
    <property type="project" value="UniProtKB-KW"/>
</dbReference>
<sequence>MQTQKNPLKTNDEFTQPNSAFARENAVEVKNLTHYYGKKMIYENLSFTVPKGCVFGILGRNGVGKSTLINILMGYIHPKGGECKVLGKESFNLDNEAKRDIALLFEGFISYDYLSIAQYERFLKPFYPKWDSKIYKELVKLLGLNENQKLNSMSFGQKSQVILASLFAQDAKVLIFDDYSMGLDAGYRRLFGDYLKDYLDGKDKTVIITSHIMSDLQDLVDEFIIVERGGQVYQSSMSEFMREFRVYKVGLDRDLSKFGFKNIDKFKNHQMAYGFCQIDDEMPINATFEDKFLGFVGRYE</sequence>
<dbReference type="Proteomes" id="UP000069632">
    <property type="component" value="Unassembled WGS sequence"/>
</dbReference>
<dbReference type="SUPFAM" id="SSF52540">
    <property type="entry name" value="P-loop containing nucleoside triphosphate hydrolases"/>
    <property type="match status" value="1"/>
</dbReference>
<organism evidence="5 6">
    <name type="scientific">Campylobacter geochelonis</name>
    <dbReference type="NCBI Taxonomy" id="1780362"/>
    <lineage>
        <taxon>Bacteria</taxon>
        <taxon>Pseudomonadati</taxon>
        <taxon>Campylobacterota</taxon>
        <taxon>Epsilonproteobacteria</taxon>
        <taxon>Campylobacterales</taxon>
        <taxon>Campylobacteraceae</taxon>
        <taxon>Campylobacter</taxon>
    </lineage>
</organism>
<dbReference type="GO" id="GO:0016887">
    <property type="term" value="F:ATP hydrolysis activity"/>
    <property type="evidence" value="ECO:0007669"/>
    <property type="project" value="InterPro"/>
</dbReference>
<keyword evidence="5" id="KW-0808">Transferase</keyword>
<evidence type="ECO:0000256" key="2">
    <source>
        <dbReference type="ARBA" id="ARBA00022741"/>
    </source>
</evidence>
<dbReference type="Gene3D" id="3.40.50.300">
    <property type="entry name" value="P-loop containing nucleotide triphosphate hydrolases"/>
    <property type="match status" value="1"/>
</dbReference>
<dbReference type="PANTHER" id="PTHR42939:SF1">
    <property type="entry name" value="ABC TRANSPORTER ATP-BINDING PROTEIN ALBC-RELATED"/>
    <property type="match status" value="1"/>
</dbReference>
<dbReference type="GO" id="GO:0032259">
    <property type="term" value="P:methylation"/>
    <property type="evidence" value="ECO:0007669"/>
    <property type="project" value="UniProtKB-KW"/>
</dbReference>
<evidence type="ECO:0000313" key="6">
    <source>
        <dbReference type="Proteomes" id="UP000069632"/>
    </source>
</evidence>
<gene>
    <name evidence="5" type="primary">cysA_1</name>
    <name evidence="5" type="ORF">ERS672216_01081</name>
</gene>
<reference evidence="5 6" key="1">
    <citation type="submission" date="2016-02" db="EMBL/GenBank/DDBJ databases">
        <authorList>
            <consortium name="Pathogen Informatics"/>
        </authorList>
    </citation>
    <scope>NUCLEOTIDE SEQUENCE [LARGE SCALE GENOMIC DNA]</scope>
    <source>
        <strain evidence="5 6">RC20</strain>
    </source>
</reference>
<protein>
    <submittedName>
        <fullName evidence="5">Methyltransferase</fullName>
        <ecNumber evidence="5">3.6.3.25</ecNumber>
    </submittedName>
</protein>
<name>A0A128EFW3_9BACT</name>
<dbReference type="PANTHER" id="PTHR42939">
    <property type="entry name" value="ABC TRANSPORTER ATP-BINDING PROTEIN ALBC-RELATED"/>
    <property type="match status" value="1"/>
</dbReference>
<keyword evidence="6" id="KW-1185">Reference proteome</keyword>
<feature type="domain" description="ABC transporter" evidence="4">
    <location>
        <begin position="27"/>
        <end position="253"/>
    </location>
</feature>
<keyword evidence="2" id="KW-0547">Nucleotide-binding</keyword>
<dbReference type="InterPro" id="IPR003593">
    <property type="entry name" value="AAA+_ATPase"/>
</dbReference>
<dbReference type="PROSITE" id="PS50893">
    <property type="entry name" value="ABC_TRANSPORTER_2"/>
    <property type="match status" value="1"/>
</dbReference>
<dbReference type="InterPro" id="IPR051782">
    <property type="entry name" value="ABC_Transporter_VariousFunc"/>
</dbReference>
<dbReference type="AlphaFoldDB" id="A0A128EFW3"/>
<dbReference type="CDD" id="cd03230">
    <property type="entry name" value="ABC_DR_subfamily_A"/>
    <property type="match status" value="1"/>
</dbReference>
<evidence type="ECO:0000259" key="4">
    <source>
        <dbReference type="PROSITE" id="PS50893"/>
    </source>
</evidence>
<dbReference type="EC" id="3.6.3.25" evidence="5"/>
<evidence type="ECO:0000256" key="3">
    <source>
        <dbReference type="ARBA" id="ARBA00022840"/>
    </source>
</evidence>
<dbReference type="GO" id="GO:0005524">
    <property type="term" value="F:ATP binding"/>
    <property type="evidence" value="ECO:0007669"/>
    <property type="project" value="UniProtKB-KW"/>
</dbReference>
<dbReference type="RefSeq" id="WP_242647995.1">
    <property type="nucleotide sequence ID" value="NZ_CP053844.1"/>
</dbReference>
<keyword evidence="5" id="KW-0378">Hydrolase</keyword>
<dbReference type="InterPro" id="IPR003439">
    <property type="entry name" value="ABC_transporter-like_ATP-bd"/>
</dbReference>
<dbReference type="EMBL" id="FIZP01000004">
    <property type="protein sequence ID" value="CZE47819.1"/>
    <property type="molecule type" value="Genomic_DNA"/>
</dbReference>
<dbReference type="SMART" id="SM00382">
    <property type="entry name" value="AAA"/>
    <property type="match status" value="1"/>
</dbReference>
<accession>A0A128EFW3</accession>
<evidence type="ECO:0000313" key="5">
    <source>
        <dbReference type="EMBL" id="CZE47819.1"/>
    </source>
</evidence>
<keyword evidence="1" id="KW-0813">Transport</keyword>